<keyword evidence="5" id="KW-1185">Reference proteome</keyword>
<dbReference type="GO" id="GO:0003677">
    <property type="term" value="F:DNA binding"/>
    <property type="evidence" value="ECO:0007669"/>
    <property type="project" value="UniProtKB-KW"/>
</dbReference>
<dbReference type="Pfam" id="PF04397">
    <property type="entry name" value="LytTR"/>
    <property type="match status" value="1"/>
</dbReference>
<dbReference type="Gene3D" id="2.40.50.1020">
    <property type="entry name" value="LytTr DNA-binding domain"/>
    <property type="match status" value="1"/>
</dbReference>
<dbReference type="RefSeq" id="WP_057718330.1">
    <property type="nucleotide sequence ID" value="NZ_CAOXJC010000006.1"/>
</dbReference>
<dbReference type="InterPro" id="IPR007492">
    <property type="entry name" value="LytTR_DNA-bd_dom"/>
</dbReference>
<dbReference type="SMART" id="SM00850">
    <property type="entry name" value="LytTR"/>
    <property type="match status" value="1"/>
</dbReference>
<name>A0A256LI42_9LACO</name>
<sequence>MKVKLELDPDQQETEITIHAKSLTPEVERIYHQLQTDSEHPDQIEGMMDNTSYYLSINDILFFETDARQVMAHTTRNAYFVKYKLYELENLLSGQFMRVSKSTILNLDQIYAVTKSISNCQIKFHDSYKTVYVSRRYYRDLNERLKERRALS</sequence>
<dbReference type="EMBL" id="NGNX01000004">
    <property type="protein sequence ID" value="OYR93111.1"/>
    <property type="molecule type" value="Genomic_DNA"/>
</dbReference>
<evidence type="ECO:0000313" key="3">
    <source>
        <dbReference type="EMBL" id="OYR93111.1"/>
    </source>
</evidence>
<reference evidence="4 5" key="3">
    <citation type="submission" date="2017-09" db="EMBL/GenBank/DDBJ databases">
        <title>Tripartite evolution among Lactobacillus johnsonii, Lactobacillus taiwanensis, Lactobacillus reuteri and their rodent host.</title>
        <authorList>
            <person name="Wang T."/>
            <person name="Knowles S."/>
            <person name="Cheng C."/>
        </authorList>
    </citation>
    <scope>NUCLEOTIDE SEQUENCE [LARGE SCALE GENOMIC DNA]</scope>
    <source>
        <strain evidence="3 4">609q</strain>
        <strain evidence="2 5">609u</strain>
    </source>
</reference>
<dbReference type="EMBL" id="NGNV01000062">
    <property type="protein sequence ID" value="OYR86994.1"/>
    <property type="molecule type" value="Genomic_DNA"/>
</dbReference>
<dbReference type="AlphaFoldDB" id="A0A256LI42"/>
<gene>
    <name evidence="2" type="ORF">CBF53_09785</name>
    <name evidence="3" type="ORF">CBF70_01590</name>
</gene>
<accession>A0A256LI42</accession>
<organism evidence="3 4">
    <name type="scientific">Lactobacillus taiwanensis</name>
    <dbReference type="NCBI Taxonomy" id="508451"/>
    <lineage>
        <taxon>Bacteria</taxon>
        <taxon>Bacillati</taxon>
        <taxon>Bacillota</taxon>
        <taxon>Bacilli</taxon>
        <taxon>Lactobacillales</taxon>
        <taxon>Lactobacillaceae</taxon>
        <taxon>Lactobacillus</taxon>
    </lineage>
</organism>
<proteinExistence type="predicted"/>
<reference evidence="3 4" key="1">
    <citation type="submission" date="2017-04" db="EMBL/GenBank/DDBJ databases">
        <authorList>
            <person name="Afonso C.L."/>
            <person name="Miller P.J."/>
            <person name="Scott M.A."/>
            <person name="Spackman E."/>
            <person name="Goraichik I."/>
            <person name="Dimitrov K.M."/>
            <person name="Suarez D.L."/>
            <person name="Swayne D.E."/>
        </authorList>
    </citation>
    <scope>NUCLEOTIDE SEQUENCE [LARGE SCALE GENOMIC DNA]</scope>
    <source>
        <strain evidence="3 4">609q</strain>
    </source>
</reference>
<dbReference type="PROSITE" id="PS50930">
    <property type="entry name" value="HTH_LYTTR"/>
    <property type="match status" value="1"/>
</dbReference>
<reference evidence="2" key="2">
    <citation type="submission" date="2017-05" db="EMBL/GenBank/DDBJ databases">
        <authorList>
            <person name="Lin X.B."/>
            <person name="Stothard P."/>
            <person name="Tasseva G."/>
            <person name="Walter J."/>
        </authorList>
    </citation>
    <scope>NUCLEOTIDE SEQUENCE</scope>
    <source>
        <strain evidence="2">609u</strain>
    </source>
</reference>
<evidence type="ECO:0000313" key="2">
    <source>
        <dbReference type="EMBL" id="OYR86994.1"/>
    </source>
</evidence>
<dbReference type="InterPro" id="IPR046947">
    <property type="entry name" value="LytR-like"/>
</dbReference>
<keyword evidence="3" id="KW-0238">DNA-binding</keyword>
<protein>
    <submittedName>
        <fullName evidence="3">DNA-binding protein</fullName>
    </submittedName>
</protein>
<evidence type="ECO:0000259" key="1">
    <source>
        <dbReference type="PROSITE" id="PS50930"/>
    </source>
</evidence>
<feature type="domain" description="HTH LytTR-type" evidence="1">
    <location>
        <begin position="44"/>
        <end position="147"/>
    </location>
</feature>
<dbReference type="PANTHER" id="PTHR37299:SF4">
    <property type="entry name" value="TRANSCRIPTIONAL REGULATOR"/>
    <property type="match status" value="1"/>
</dbReference>
<dbReference type="Proteomes" id="UP000216316">
    <property type="component" value="Unassembled WGS sequence"/>
</dbReference>
<comment type="caution">
    <text evidence="3">The sequence shown here is derived from an EMBL/GenBank/DDBJ whole genome shotgun (WGS) entry which is preliminary data.</text>
</comment>
<dbReference type="Proteomes" id="UP000215828">
    <property type="component" value="Unassembled WGS sequence"/>
</dbReference>
<dbReference type="PANTHER" id="PTHR37299">
    <property type="entry name" value="TRANSCRIPTIONAL REGULATOR-RELATED"/>
    <property type="match status" value="1"/>
</dbReference>
<evidence type="ECO:0000313" key="5">
    <source>
        <dbReference type="Proteomes" id="UP000216316"/>
    </source>
</evidence>
<evidence type="ECO:0000313" key="4">
    <source>
        <dbReference type="Proteomes" id="UP000215828"/>
    </source>
</evidence>
<dbReference type="GO" id="GO:0000156">
    <property type="term" value="F:phosphorelay response regulator activity"/>
    <property type="evidence" value="ECO:0007669"/>
    <property type="project" value="InterPro"/>
</dbReference>